<dbReference type="OrthoDB" id="2756861at2759"/>
<name>A0A1Y2IZ99_TRAC3</name>
<feature type="compositionally biased region" description="Basic residues" evidence="1">
    <location>
        <begin position="158"/>
        <end position="167"/>
    </location>
</feature>
<proteinExistence type="predicted"/>
<dbReference type="EMBL" id="KZ084090">
    <property type="protein sequence ID" value="OSD06489.1"/>
    <property type="molecule type" value="Genomic_DNA"/>
</dbReference>
<evidence type="ECO:0000313" key="2">
    <source>
        <dbReference type="EMBL" id="OSD06489.1"/>
    </source>
</evidence>
<evidence type="ECO:0000313" key="3">
    <source>
        <dbReference type="Proteomes" id="UP000193067"/>
    </source>
</evidence>
<feature type="region of interest" description="Disordered" evidence="1">
    <location>
        <begin position="132"/>
        <end position="196"/>
    </location>
</feature>
<keyword evidence="3" id="KW-1185">Reference proteome</keyword>
<protein>
    <submittedName>
        <fullName evidence="2">Uncharacterized protein</fullName>
    </submittedName>
</protein>
<accession>A0A1Y2IZ99</accession>
<gene>
    <name evidence="2" type="ORF">PYCCODRAFT_937238</name>
</gene>
<evidence type="ECO:0000256" key="1">
    <source>
        <dbReference type="SAM" id="MobiDB-lite"/>
    </source>
</evidence>
<reference evidence="2 3" key="1">
    <citation type="journal article" date="2015" name="Biotechnol. Biofuels">
        <title>Enhanced degradation of softwood versus hardwood by the white-rot fungus Pycnoporus coccineus.</title>
        <authorList>
            <person name="Couturier M."/>
            <person name="Navarro D."/>
            <person name="Chevret D."/>
            <person name="Henrissat B."/>
            <person name="Piumi F."/>
            <person name="Ruiz-Duenas F.J."/>
            <person name="Martinez A.T."/>
            <person name="Grigoriev I.V."/>
            <person name="Riley R."/>
            <person name="Lipzen A."/>
            <person name="Berrin J.G."/>
            <person name="Master E.R."/>
            <person name="Rosso M.N."/>
        </authorList>
    </citation>
    <scope>NUCLEOTIDE SEQUENCE [LARGE SCALE GENOMIC DNA]</scope>
    <source>
        <strain evidence="2 3">BRFM310</strain>
    </source>
</reference>
<dbReference type="Proteomes" id="UP000193067">
    <property type="component" value="Unassembled WGS sequence"/>
</dbReference>
<sequence>MVFTLAPDFVITRKRKRATWPVDPCLGYYAEPRSTAGPPTTEVHAPQIHSLESPAKPMNCRSEGTDSKQGLVLIESLPRPFGGTGGSNPHGGIDVTPTQPTVEGFLRCAAYPTVRYTRQRARFRARTALPDRSSDDFYIPSSQPRDSDSYDSAASIHPVRKRRRRIARQTTVELPAGPGRAPRPQAQQRRPSGGKDALAKRLIRAGASTGVHLAGGPLLPCVQAHIPFRNPISLVPDHRLPSPPTHVRDMRHRFVDPCKANPFQSSTFQFHMPDNLESHPSAQVGARPVSAWNSGYASAKLGRVRQHRVAPVPPERLVTIPLKFIASSASRGVSNERR</sequence>
<dbReference type="AlphaFoldDB" id="A0A1Y2IZ99"/>
<feature type="compositionally biased region" description="Low complexity" evidence="1">
    <location>
        <begin position="175"/>
        <end position="191"/>
    </location>
</feature>
<organism evidence="2 3">
    <name type="scientific">Trametes coccinea (strain BRFM310)</name>
    <name type="common">Pycnoporus coccineus</name>
    <dbReference type="NCBI Taxonomy" id="1353009"/>
    <lineage>
        <taxon>Eukaryota</taxon>
        <taxon>Fungi</taxon>
        <taxon>Dikarya</taxon>
        <taxon>Basidiomycota</taxon>
        <taxon>Agaricomycotina</taxon>
        <taxon>Agaricomycetes</taxon>
        <taxon>Polyporales</taxon>
        <taxon>Polyporaceae</taxon>
        <taxon>Trametes</taxon>
    </lineage>
</organism>